<evidence type="ECO:0000256" key="9">
    <source>
        <dbReference type="ARBA" id="ARBA00022989"/>
    </source>
</evidence>
<evidence type="ECO:0000256" key="5">
    <source>
        <dbReference type="ARBA" id="ARBA00019232"/>
    </source>
</evidence>
<dbReference type="OrthoDB" id="9815782at2"/>
<dbReference type="InterPro" id="IPR036286">
    <property type="entry name" value="LexA/Signal_pep-like_sf"/>
</dbReference>
<comment type="catalytic activity">
    <reaction evidence="1 11">
        <text>Cleavage of hydrophobic, N-terminal signal or leader sequences from secreted and periplasmic proteins.</text>
        <dbReference type="EC" id="3.4.21.89"/>
    </reaction>
</comment>
<evidence type="ECO:0000256" key="11">
    <source>
        <dbReference type="RuleBase" id="RU362042"/>
    </source>
</evidence>
<feature type="domain" description="Peptidase S26" evidence="12">
    <location>
        <begin position="1"/>
        <end position="203"/>
    </location>
</feature>
<evidence type="ECO:0000313" key="13">
    <source>
        <dbReference type="EMBL" id="KUQ81015.1"/>
    </source>
</evidence>
<keyword evidence="9" id="KW-1133">Transmembrane helix</keyword>
<keyword evidence="14" id="KW-1185">Reference proteome</keyword>
<dbReference type="RefSeq" id="WP_059312349.1">
    <property type="nucleotide sequence ID" value="NZ_LRCR01000039.1"/>
</dbReference>
<keyword evidence="6" id="KW-1003">Cell membrane</keyword>
<dbReference type="Gene3D" id="2.170.230.10">
    <property type="match status" value="1"/>
</dbReference>
<keyword evidence="10" id="KW-0472">Membrane</keyword>
<dbReference type="PROSITE" id="PS00761">
    <property type="entry name" value="SPASE_I_3"/>
    <property type="match status" value="1"/>
</dbReference>
<dbReference type="GO" id="GO:0009003">
    <property type="term" value="F:signal peptidase activity"/>
    <property type="evidence" value="ECO:0007669"/>
    <property type="project" value="UniProtKB-EC"/>
</dbReference>
<dbReference type="Proteomes" id="UP000064715">
    <property type="component" value="Unassembled WGS sequence"/>
</dbReference>
<protein>
    <recommendedName>
        <fullName evidence="5 11">Signal peptidase I</fullName>
        <ecNumber evidence="4 11">3.4.21.89</ecNumber>
    </recommendedName>
</protein>
<keyword evidence="7" id="KW-0812">Transmembrane</keyword>
<dbReference type="InterPro" id="IPR019533">
    <property type="entry name" value="Peptidase_S26"/>
</dbReference>
<dbReference type="CDD" id="cd06530">
    <property type="entry name" value="S26_SPase_I"/>
    <property type="match status" value="1"/>
</dbReference>
<evidence type="ECO:0000256" key="7">
    <source>
        <dbReference type="ARBA" id="ARBA00022692"/>
    </source>
</evidence>
<dbReference type="PANTHER" id="PTHR43390">
    <property type="entry name" value="SIGNAL PEPTIDASE I"/>
    <property type="match status" value="1"/>
</dbReference>
<evidence type="ECO:0000256" key="8">
    <source>
        <dbReference type="ARBA" id="ARBA00022801"/>
    </source>
</evidence>
<dbReference type="EC" id="3.4.21.89" evidence="4 11"/>
<evidence type="ECO:0000256" key="4">
    <source>
        <dbReference type="ARBA" id="ARBA00013208"/>
    </source>
</evidence>
<dbReference type="Pfam" id="PF10502">
    <property type="entry name" value="Peptidase_S26"/>
    <property type="match status" value="1"/>
</dbReference>
<dbReference type="InterPro" id="IPR019758">
    <property type="entry name" value="Pept_S26A_signal_pept_1_CS"/>
</dbReference>
<comment type="caution">
    <text evidence="13">The sequence shown here is derived from an EMBL/GenBank/DDBJ whole genome shotgun (WGS) entry which is preliminary data.</text>
</comment>
<dbReference type="NCBIfam" id="NF008114">
    <property type="entry name" value="PRK10861.1"/>
    <property type="match status" value="1"/>
</dbReference>
<dbReference type="SUPFAM" id="SSF51306">
    <property type="entry name" value="LexA/Signal peptidase"/>
    <property type="match status" value="1"/>
</dbReference>
<sequence length="226" mass="25229">GDFILVEKFAYGIKDPIYQKTLIETGHPKRGDIVVFKYPEDPRLDYIKRAVGLPGDKVTYDPVAKEITVQPGCSSGTACENALPITYSNVEPSDFVQTFARRNGGEATSGFFQVPKGETKENGIRLVERKETLGDVTHRILTVPIAQDQLGMYYQQPGQQLASWIVPPGHYFMMGDNRDNSADSRYWGFVPEANLVGKATAIWMSFEKQEGEWPTGVRLNRIGGIH</sequence>
<proteinExistence type="inferred from homology"/>
<keyword evidence="8 11" id="KW-0378">Hydrolase</keyword>
<evidence type="ECO:0000256" key="1">
    <source>
        <dbReference type="ARBA" id="ARBA00000677"/>
    </source>
</evidence>
<reference evidence="14" key="1">
    <citation type="submission" date="2016-01" db="EMBL/GenBank/DDBJ databases">
        <title>WGS of SAMN04407783.</title>
        <authorList>
            <person name="Adams M."/>
            <person name="Sutton G."/>
            <person name="Nelson K."/>
            <person name="Thaden J."/>
            <person name="Fowler V."/>
            <person name="Mccorrison J."/>
            <person name="Sanka R."/>
            <person name="Brinkac L."/>
            <person name="Nierman W."/>
        </authorList>
    </citation>
    <scope>NUCLEOTIDE SEQUENCE [LARGE SCALE GENOMIC DNA]</scope>
    <source>
        <strain evidence="14">GN04363</strain>
    </source>
</reference>
<dbReference type="AlphaFoldDB" id="A0A0X4EH22"/>
<evidence type="ECO:0000259" key="12">
    <source>
        <dbReference type="Pfam" id="PF10502"/>
    </source>
</evidence>
<dbReference type="NCBIfam" id="TIGR02227">
    <property type="entry name" value="sigpep_I_bact"/>
    <property type="match status" value="2"/>
</dbReference>
<comment type="similarity">
    <text evidence="3 11">Belongs to the peptidase S26 family.</text>
</comment>
<organism evidence="13 14">
    <name type="scientific">Enterobacter genomosp. O</name>
    <dbReference type="NCBI Taxonomy" id="2364150"/>
    <lineage>
        <taxon>Bacteria</taxon>
        <taxon>Pseudomonadati</taxon>
        <taxon>Pseudomonadota</taxon>
        <taxon>Gammaproteobacteria</taxon>
        <taxon>Enterobacterales</taxon>
        <taxon>Enterobacteriaceae</taxon>
        <taxon>Enterobacter</taxon>
        <taxon>Enterobacter cloacae complex</taxon>
        <taxon>Enterobacter cloacae complex clade O</taxon>
    </lineage>
</organism>
<keyword evidence="11" id="KW-0645">Protease</keyword>
<evidence type="ECO:0000256" key="10">
    <source>
        <dbReference type="ARBA" id="ARBA00023136"/>
    </source>
</evidence>
<feature type="non-terminal residue" evidence="13">
    <location>
        <position position="1"/>
    </location>
</feature>
<evidence type="ECO:0000256" key="6">
    <source>
        <dbReference type="ARBA" id="ARBA00022475"/>
    </source>
</evidence>
<dbReference type="EMBL" id="LRCR01000039">
    <property type="protein sequence ID" value="KUQ81015.1"/>
    <property type="molecule type" value="Genomic_DNA"/>
</dbReference>
<dbReference type="PRINTS" id="PR00727">
    <property type="entry name" value="LEADERPTASE"/>
</dbReference>
<dbReference type="PANTHER" id="PTHR43390:SF1">
    <property type="entry name" value="CHLOROPLAST PROCESSING PEPTIDASE"/>
    <property type="match status" value="1"/>
</dbReference>
<dbReference type="GO" id="GO:0004252">
    <property type="term" value="F:serine-type endopeptidase activity"/>
    <property type="evidence" value="ECO:0007669"/>
    <property type="project" value="InterPro"/>
</dbReference>
<dbReference type="PROSITE" id="PS00760">
    <property type="entry name" value="SPASE_I_2"/>
    <property type="match status" value="1"/>
</dbReference>
<accession>A0A0X4EH22</accession>
<dbReference type="GO" id="GO:0006465">
    <property type="term" value="P:signal peptide processing"/>
    <property type="evidence" value="ECO:0007669"/>
    <property type="project" value="InterPro"/>
</dbReference>
<evidence type="ECO:0000313" key="14">
    <source>
        <dbReference type="Proteomes" id="UP000064715"/>
    </source>
</evidence>
<dbReference type="Gene3D" id="2.10.109.10">
    <property type="entry name" value="Umud Fragment, subunit A"/>
    <property type="match status" value="1"/>
</dbReference>
<comment type="subcellular location">
    <subcellularLocation>
        <location evidence="2">Cell membrane</location>
        <topology evidence="2">Multi-pass membrane protein</topology>
    </subcellularLocation>
    <subcellularLocation>
        <location evidence="11">Membrane</location>
        <topology evidence="11">Multi-pass membrane protein</topology>
    </subcellularLocation>
</comment>
<dbReference type="GO" id="GO:0005886">
    <property type="term" value="C:plasma membrane"/>
    <property type="evidence" value="ECO:0007669"/>
    <property type="project" value="UniProtKB-SubCell"/>
</dbReference>
<dbReference type="InterPro" id="IPR019757">
    <property type="entry name" value="Pept_S26A_signal_pept_1_Lys-AS"/>
</dbReference>
<evidence type="ECO:0000256" key="3">
    <source>
        <dbReference type="ARBA" id="ARBA00009370"/>
    </source>
</evidence>
<evidence type="ECO:0000256" key="2">
    <source>
        <dbReference type="ARBA" id="ARBA00004651"/>
    </source>
</evidence>
<name>A0A0X4EH22_9ENTR</name>
<gene>
    <name evidence="13" type="ORF">AWI28_22365</name>
</gene>
<dbReference type="InterPro" id="IPR000223">
    <property type="entry name" value="Pept_S26A_signal_pept_1"/>
</dbReference>
<dbReference type="InterPro" id="IPR019766">
    <property type="entry name" value="Sign_pep_all-beta_subdom"/>
</dbReference>